<dbReference type="STRING" id="102285.A0A0R3TFB2"/>
<proteinExistence type="inferred from homology"/>
<organism evidence="10">
    <name type="scientific">Rodentolepis nana</name>
    <name type="common">Dwarf tapeworm</name>
    <name type="synonym">Hymenolepis nana</name>
    <dbReference type="NCBI Taxonomy" id="102285"/>
    <lineage>
        <taxon>Eukaryota</taxon>
        <taxon>Metazoa</taxon>
        <taxon>Spiralia</taxon>
        <taxon>Lophotrochozoa</taxon>
        <taxon>Platyhelminthes</taxon>
        <taxon>Cestoda</taxon>
        <taxon>Eucestoda</taxon>
        <taxon>Cyclophyllidea</taxon>
        <taxon>Hymenolepididae</taxon>
        <taxon>Rodentolepis</taxon>
    </lineage>
</organism>
<dbReference type="GO" id="GO:0000139">
    <property type="term" value="C:Golgi membrane"/>
    <property type="evidence" value="ECO:0007669"/>
    <property type="project" value="UniProtKB-SubCell"/>
</dbReference>
<keyword evidence="7" id="KW-0472">Membrane</keyword>
<dbReference type="WBParaSite" id="HNAJ_0000575201-mRNA-1">
    <property type="protein sequence ID" value="HNAJ_0000575201-mRNA-1"/>
    <property type="gene ID" value="HNAJ_0000575201"/>
</dbReference>
<reference evidence="10" key="1">
    <citation type="submission" date="2017-02" db="UniProtKB">
        <authorList>
            <consortium name="WormBaseParasite"/>
        </authorList>
    </citation>
    <scope>IDENTIFICATION</scope>
</reference>
<dbReference type="EMBL" id="UZAE01005330">
    <property type="protein sequence ID" value="VDO01609.1"/>
    <property type="molecule type" value="Genomic_DNA"/>
</dbReference>
<dbReference type="PANTHER" id="PTHR31658:SF0">
    <property type="entry name" value="CONSERVED OLIGOMERIC GOLGI COMPLEX SUBUNIT 1"/>
    <property type="match status" value="1"/>
</dbReference>
<evidence type="ECO:0000313" key="9">
    <source>
        <dbReference type="Proteomes" id="UP000278807"/>
    </source>
</evidence>
<evidence type="ECO:0000256" key="1">
    <source>
        <dbReference type="ARBA" id="ARBA00004395"/>
    </source>
</evidence>
<evidence type="ECO:0000313" key="10">
    <source>
        <dbReference type="WBParaSite" id="HNAJ_0000575201-mRNA-1"/>
    </source>
</evidence>
<comment type="similarity">
    <text evidence="2">Belongs to the COG1 family.</text>
</comment>
<sequence>MTEHTVTELFERYSVDEIRRMCVGIRNDVESKKMELRFLVGERHRDVIEASDNILIMKDFSHSITDKLSELESCCIYNPTNFLNSHTSRQHARDPKKLIASQLKLLLDLPEMIWSGLDSMDYTEAVELYLLGCHLSVKMQLTGETLAAHVNARVLVKRQWAALDHIESTIASACRKQLILNAVSDDVSGIVVF</sequence>
<dbReference type="Pfam" id="PF08700">
    <property type="entry name" value="VPS51_Exo84_N"/>
    <property type="match status" value="1"/>
</dbReference>
<dbReference type="GO" id="GO:0015031">
    <property type="term" value="P:protein transport"/>
    <property type="evidence" value="ECO:0007669"/>
    <property type="project" value="UniProtKB-KW"/>
</dbReference>
<reference evidence="8 9" key="2">
    <citation type="submission" date="2018-11" db="EMBL/GenBank/DDBJ databases">
        <authorList>
            <consortium name="Pathogen Informatics"/>
        </authorList>
    </citation>
    <scope>NUCLEOTIDE SEQUENCE [LARGE SCALE GENOMIC DNA]</scope>
</reference>
<evidence type="ECO:0000256" key="3">
    <source>
        <dbReference type="ARBA" id="ARBA00020978"/>
    </source>
</evidence>
<evidence type="ECO:0000313" key="8">
    <source>
        <dbReference type="EMBL" id="VDO01609.1"/>
    </source>
</evidence>
<dbReference type="InterPro" id="IPR033370">
    <property type="entry name" value="COG1"/>
</dbReference>
<dbReference type="OrthoDB" id="46189at2759"/>
<name>A0A0R3TFB2_RODNA</name>
<accession>A0A0R3TFB2</accession>
<keyword evidence="5" id="KW-0653">Protein transport</keyword>
<evidence type="ECO:0000256" key="7">
    <source>
        <dbReference type="ARBA" id="ARBA00023136"/>
    </source>
</evidence>
<keyword evidence="9" id="KW-1185">Reference proteome</keyword>
<dbReference type="PANTHER" id="PTHR31658">
    <property type="entry name" value="CONSERVED OLIGOMERIC GOLGI COMPLEX SUBUNIT 1"/>
    <property type="match status" value="1"/>
</dbReference>
<evidence type="ECO:0000256" key="2">
    <source>
        <dbReference type="ARBA" id="ARBA00006653"/>
    </source>
</evidence>
<evidence type="ECO:0000256" key="4">
    <source>
        <dbReference type="ARBA" id="ARBA00022448"/>
    </source>
</evidence>
<keyword evidence="4" id="KW-0813">Transport</keyword>
<comment type="subcellular location">
    <subcellularLocation>
        <location evidence="1">Golgi apparatus membrane</location>
        <topology evidence="1">Peripheral membrane protein</topology>
    </subcellularLocation>
</comment>
<evidence type="ECO:0000256" key="6">
    <source>
        <dbReference type="ARBA" id="ARBA00023034"/>
    </source>
</evidence>
<dbReference type="AlphaFoldDB" id="A0A0R3TFB2"/>
<evidence type="ECO:0000256" key="5">
    <source>
        <dbReference type="ARBA" id="ARBA00022927"/>
    </source>
</evidence>
<dbReference type="GO" id="GO:0017119">
    <property type="term" value="C:Golgi transport complex"/>
    <property type="evidence" value="ECO:0007669"/>
    <property type="project" value="InterPro"/>
</dbReference>
<dbReference type="Proteomes" id="UP000278807">
    <property type="component" value="Unassembled WGS sequence"/>
</dbReference>
<gene>
    <name evidence="8" type="ORF">HNAJ_LOCUS5749</name>
</gene>
<protein>
    <recommendedName>
        <fullName evidence="3">Conserved oligomeric Golgi complex subunit 1</fullName>
    </recommendedName>
</protein>
<dbReference type="GO" id="GO:0006891">
    <property type="term" value="P:intra-Golgi vesicle-mediated transport"/>
    <property type="evidence" value="ECO:0007669"/>
    <property type="project" value="InterPro"/>
</dbReference>
<keyword evidence="6" id="KW-0333">Golgi apparatus</keyword>